<dbReference type="GO" id="GO:0043596">
    <property type="term" value="C:nuclear replication fork"/>
    <property type="evidence" value="ECO:0007669"/>
    <property type="project" value="TreeGrafter"/>
</dbReference>
<dbReference type="GO" id="GO:0016787">
    <property type="term" value="F:hydrolase activity"/>
    <property type="evidence" value="ECO:0007669"/>
    <property type="project" value="UniProtKB-KW"/>
</dbReference>
<evidence type="ECO:0000313" key="3">
    <source>
        <dbReference type="EMBL" id="KKK81125.1"/>
    </source>
</evidence>
<dbReference type="GO" id="GO:0003676">
    <property type="term" value="F:nucleic acid binding"/>
    <property type="evidence" value="ECO:0007669"/>
    <property type="project" value="InterPro"/>
</dbReference>
<dbReference type="InterPro" id="IPR003615">
    <property type="entry name" value="HNH_nuc"/>
</dbReference>
<reference evidence="3" key="1">
    <citation type="journal article" date="2015" name="Nature">
        <title>Complex archaea that bridge the gap between prokaryotes and eukaryotes.</title>
        <authorList>
            <person name="Spang A."/>
            <person name="Saw J.H."/>
            <person name="Jorgensen S.L."/>
            <person name="Zaremba-Niedzwiedzka K."/>
            <person name="Martijn J."/>
            <person name="Lind A.E."/>
            <person name="van Eijk R."/>
            <person name="Schleper C."/>
            <person name="Guy L."/>
            <person name="Ettema T.J."/>
        </authorList>
    </citation>
    <scope>NUCLEOTIDE SEQUENCE</scope>
</reference>
<dbReference type="PANTHER" id="PTHR45766:SF6">
    <property type="entry name" value="SWI_SNF-RELATED MATRIX-ASSOCIATED ACTIN-DEPENDENT REGULATOR OF CHROMATIN SUBFAMILY A-LIKE PROTEIN 1"/>
    <property type="match status" value="1"/>
</dbReference>
<dbReference type="InterPro" id="IPR002711">
    <property type="entry name" value="HNH"/>
</dbReference>
<evidence type="ECO:0000259" key="2">
    <source>
        <dbReference type="SMART" id="SM00507"/>
    </source>
</evidence>
<proteinExistence type="predicted"/>
<comment type="caution">
    <text evidence="3">The sequence shown here is derived from an EMBL/GenBank/DDBJ whole genome shotgun (WGS) entry which is preliminary data.</text>
</comment>
<dbReference type="GO" id="GO:0008270">
    <property type="term" value="F:zinc ion binding"/>
    <property type="evidence" value="ECO:0007669"/>
    <property type="project" value="InterPro"/>
</dbReference>
<protein>
    <recommendedName>
        <fullName evidence="2">HNH nuclease domain-containing protein</fullName>
    </recommendedName>
</protein>
<sequence length="191" mass="21555">MSRNRTRKDAGYCNEAKLPKGPSGRNLCRQCATEVPKGRRTFCSSECVDAWKWTTDPAFVRAKVWDRDRGVCANCDRDTEMARRRALNMLRRWTEWKRGRPTALKRLTSAAVNRFGRGCWARAHTSWWDADHITPVDEGGGECGLDNYQTLCLPCHRLKTATQAARKAGRRMATGQLVVAGMRPTPAGRAE</sequence>
<accession>A0A0F8Z531</accession>
<dbReference type="CDD" id="cd00085">
    <property type="entry name" value="HNHc"/>
    <property type="match status" value="1"/>
</dbReference>
<dbReference type="GO" id="GO:0004519">
    <property type="term" value="F:endonuclease activity"/>
    <property type="evidence" value="ECO:0007669"/>
    <property type="project" value="InterPro"/>
</dbReference>
<gene>
    <name evidence="3" type="ORF">LCGC14_2816610</name>
</gene>
<dbReference type="Gene3D" id="1.10.30.50">
    <property type="match status" value="1"/>
</dbReference>
<dbReference type="Pfam" id="PF01844">
    <property type="entry name" value="HNH"/>
    <property type="match status" value="1"/>
</dbReference>
<dbReference type="EMBL" id="LAZR01053264">
    <property type="protein sequence ID" value="KKK81125.1"/>
    <property type="molecule type" value="Genomic_DNA"/>
</dbReference>
<keyword evidence="1" id="KW-0378">Hydrolase</keyword>
<dbReference type="GO" id="GO:0006281">
    <property type="term" value="P:DNA repair"/>
    <property type="evidence" value="ECO:0007669"/>
    <property type="project" value="TreeGrafter"/>
</dbReference>
<feature type="domain" description="HNH nuclease" evidence="2">
    <location>
        <begin position="107"/>
        <end position="157"/>
    </location>
</feature>
<organism evidence="3">
    <name type="scientific">marine sediment metagenome</name>
    <dbReference type="NCBI Taxonomy" id="412755"/>
    <lineage>
        <taxon>unclassified sequences</taxon>
        <taxon>metagenomes</taxon>
        <taxon>ecological metagenomes</taxon>
    </lineage>
</organism>
<evidence type="ECO:0000256" key="1">
    <source>
        <dbReference type="ARBA" id="ARBA00022801"/>
    </source>
</evidence>
<dbReference type="SMART" id="SM00507">
    <property type="entry name" value="HNHc"/>
    <property type="match status" value="1"/>
</dbReference>
<dbReference type="GO" id="GO:0031297">
    <property type="term" value="P:replication fork processing"/>
    <property type="evidence" value="ECO:0007669"/>
    <property type="project" value="TreeGrafter"/>
</dbReference>
<dbReference type="AlphaFoldDB" id="A0A0F8Z531"/>
<dbReference type="PANTHER" id="PTHR45766">
    <property type="entry name" value="DNA ANNEALING HELICASE AND ENDONUCLEASE ZRANB3 FAMILY MEMBER"/>
    <property type="match status" value="1"/>
</dbReference>
<name>A0A0F8Z531_9ZZZZ</name>